<dbReference type="Proteomes" id="UP000308549">
    <property type="component" value="Unassembled WGS sequence"/>
</dbReference>
<keyword evidence="3 5" id="KW-0493">Microtubule</keyword>
<dbReference type="GO" id="GO:0000278">
    <property type="term" value="P:mitotic cell cycle"/>
    <property type="evidence" value="ECO:0007669"/>
    <property type="project" value="TreeGrafter"/>
</dbReference>
<feature type="domain" description="Gamma tubulin complex component protein N-terminal" evidence="7">
    <location>
        <begin position="167"/>
        <end position="342"/>
    </location>
</feature>
<dbReference type="GO" id="GO:0007020">
    <property type="term" value="P:microtubule nucleation"/>
    <property type="evidence" value="ECO:0007669"/>
    <property type="project" value="InterPro"/>
</dbReference>
<dbReference type="GO" id="GO:0043015">
    <property type="term" value="F:gamma-tubulin binding"/>
    <property type="evidence" value="ECO:0007669"/>
    <property type="project" value="InterPro"/>
</dbReference>
<dbReference type="InterPro" id="IPR042241">
    <property type="entry name" value="GCP_C_sf"/>
</dbReference>
<dbReference type="GO" id="GO:0005816">
    <property type="term" value="C:spindle pole body"/>
    <property type="evidence" value="ECO:0007669"/>
    <property type="project" value="UniProtKB-ARBA"/>
</dbReference>
<dbReference type="InterPro" id="IPR041470">
    <property type="entry name" value="GCP_N"/>
</dbReference>
<keyword evidence="2 5" id="KW-0963">Cytoplasm</keyword>
<dbReference type="OrthoDB" id="775571at2759"/>
<dbReference type="GO" id="GO:0051011">
    <property type="term" value="F:microtubule minus-end binding"/>
    <property type="evidence" value="ECO:0007669"/>
    <property type="project" value="TreeGrafter"/>
</dbReference>
<accession>A0A4U0U4W0</accession>
<dbReference type="AlphaFoldDB" id="A0A4U0U4W0"/>
<dbReference type="GO" id="GO:0031122">
    <property type="term" value="P:cytoplasmic microtubule organization"/>
    <property type="evidence" value="ECO:0007669"/>
    <property type="project" value="TreeGrafter"/>
</dbReference>
<evidence type="ECO:0000313" key="8">
    <source>
        <dbReference type="EMBL" id="TKA30018.1"/>
    </source>
</evidence>
<evidence type="ECO:0000259" key="6">
    <source>
        <dbReference type="Pfam" id="PF04130"/>
    </source>
</evidence>
<dbReference type="GO" id="GO:0000930">
    <property type="term" value="C:gamma-tubulin complex"/>
    <property type="evidence" value="ECO:0007669"/>
    <property type="project" value="TreeGrafter"/>
</dbReference>
<organism evidence="8 9">
    <name type="scientific">Salinomyces thailandicus</name>
    <dbReference type="NCBI Taxonomy" id="706561"/>
    <lineage>
        <taxon>Eukaryota</taxon>
        <taxon>Fungi</taxon>
        <taxon>Dikarya</taxon>
        <taxon>Ascomycota</taxon>
        <taxon>Pezizomycotina</taxon>
        <taxon>Dothideomycetes</taxon>
        <taxon>Dothideomycetidae</taxon>
        <taxon>Mycosphaerellales</taxon>
        <taxon>Teratosphaeriaceae</taxon>
        <taxon>Salinomyces</taxon>
    </lineage>
</organism>
<dbReference type="PANTHER" id="PTHR19302">
    <property type="entry name" value="GAMMA TUBULIN COMPLEX PROTEIN"/>
    <property type="match status" value="1"/>
</dbReference>
<dbReference type="GO" id="GO:0051321">
    <property type="term" value="P:meiotic cell cycle"/>
    <property type="evidence" value="ECO:0007669"/>
    <property type="project" value="TreeGrafter"/>
</dbReference>
<evidence type="ECO:0000313" key="9">
    <source>
        <dbReference type="Proteomes" id="UP000308549"/>
    </source>
</evidence>
<comment type="subcellular location">
    <subcellularLocation>
        <location evidence="5">Cytoplasm</location>
        <location evidence="5">Cytoskeleton</location>
        <location evidence="5">Microtubule organizing center</location>
    </subcellularLocation>
</comment>
<gene>
    <name evidence="8" type="ORF">B0A50_02737</name>
</gene>
<feature type="domain" description="Gamma tubulin complex component C-terminal" evidence="6">
    <location>
        <begin position="536"/>
        <end position="886"/>
    </location>
</feature>
<reference evidence="8 9" key="1">
    <citation type="submission" date="2017-03" db="EMBL/GenBank/DDBJ databases">
        <title>Genomes of endolithic fungi from Antarctica.</title>
        <authorList>
            <person name="Coleine C."/>
            <person name="Masonjones S."/>
            <person name="Stajich J.E."/>
        </authorList>
    </citation>
    <scope>NUCLEOTIDE SEQUENCE [LARGE SCALE GENOMIC DNA]</scope>
    <source>
        <strain evidence="8 9">CCFEE 6315</strain>
    </source>
</reference>
<comment type="caution">
    <text evidence="8">The sequence shown here is derived from an EMBL/GenBank/DDBJ whole genome shotgun (WGS) entry which is preliminary data.</text>
</comment>
<dbReference type="Pfam" id="PF04130">
    <property type="entry name" value="GCP_C_terminal"/>
    <property type="match status" value="1"/>
</dbReference>
<name>A0A4U0U4W0_9PEZI</name>
<dbReference type="GO" id="GO:0000922">
    <property type="term" value="C:spindle pole"/>
    <property type="evidence" value="ECO:0007669"/>
    <property type="project" value="InterPro"/>
</dbReference>
<proteinExistence type="inferred from homology"/>
<dbReference type="Gene3D" id="1.20.120.1900">
    <property type="entry name" value="Gamma-tubulin complex, C-terminal domain"/>
    <property type="match status" value="1"/>
</dbReference>
<evidence type="ECO:0000256" key="4">
    <source>
        <dbReference type="ARBA" id="ARBA00023212"/>
    </source>
</evidence>
<dbReference type="InterPro" id="IPR007259">
    <property type="entry name" value="GCP"/>
</dbReference>
<protein>
    <recommendedName>
        <fullName evidence="5">Spindle pole body component</fullName>
    </recommendedName>
</protein>
<dbReference type="GO" id="GO:0051225">
    <property type="term" value="P:spindle assembly"/>
    <property type="evidence" value="ECO:0007669"/>
    <property type="project" value="TreeGrafter"/>
</dbReference>
<dbReference type="Pfam" id="PF17681">
    <property type="entry name" value="GCP_N_terminal"/>
    <property type="match status" value="1"/>
</dbReference>
<evidence type="ECO:0000259" key="7">
    <source>
        <dbReference type="Pfam" id="PF17681"/>
    </source>
</evidence>
<dbReference type="EMBL" id="NAJL01000012">
    <property type="protein sequence ID" value="TKA30018.1"/>
    <property type="molecule type" value="Genomic_DNA"/>
</dbReference>
<dbReference type="GO" id="GO:0005874">
    <property type="term" value="C:microtubule"/>
    <property type="evidence" value="ECO:0007669"/>
    <property type="project" value="UniProtKB-KW"/>
</dbReference>
<evidence type="ECO:0000256" key="3">
    <source>
        <dbReference type="ARBA" id="ARBA00022701"/>
    </source>
</evidence>
<evidence type="ECO:0000256" key="5">
    <source>
        <dbReference type="RuleBase" id="RU363050"/>
    </source>
</evidence>
<sequence length="891" mass="98988">MAEPIDLGYAFNAGPLWPHADLESEQIGGFFASPDFELSLLETGKDDRDGTHEHELRLPELGVIEGLDTLSEDGPSEDFSIIAPSNDDSPQDAAGDLSDIWDLEHKVAQEAAAPRLRTWEAFEKKTSSPLTERTNYISEAGPMAFDAVLASGRSESQRHVLPQGVLLRSLCNLALGRASIFFQWDNDKQYFSQTLKDVPTSGLSVQSSGSLIAWFREYGSMSRRLRGFADSINDNKEKLSATTALKRSISDVLEALESHVIQQFESTRSLLQLRNLLERPQELLKALCAMKDLARDLSTEEQVISALADHVRSVVDASGVLSGVLQDILAAVCKPWLDTLSRDLGLMEQPAMSAGTEDYAVEHQDLDISMAEGGKRSDQAPALLTREDRSLVDETKASLTLLRQHLPVSKLQLGATDKPAESGIRPSECIVGFEDESVASISPWATEEEQLDYLRQLGARITLPPEQRRDDRNTGLQSTTLSALKASCLGDEVEVDLHAALLPSLDLFDELRPRAEAQSRRLNQMLLRHLFREHKLRMHLDLQHAFHLFGNGNFVTRLSTALFSEETQSAERRRGMVPTHETMGLQLGTRDGHRWPPASSELRLTLLGVLNEAYHGARVDNRAVDGKQLELPGGLSFSIRELPDADIDRVMDVDSLYALDFLRLQYTPSAPLNSILTPSAMQRYDDIFRYLLRLLRVLHTTTRLKRTCLAHQHGKDASGRWSRLAHHAHHFITALLSYTLDLGVATPWHGLQQQLDNVEKTLDAAHLVPKIGILGLRDMHIICLDSIRARLFLKRKQEKIRALISDVLSCILKLSAKASSHQADQDDVDVGELSATLDQTVGKLLAALRAAVVDRTPKTSGFEGQDYEDGEVMRLLLARLDGNGYYEATSQ</sequence>
<keyword evidence="9" id="KW-1185">Reference proteome</keyword>
<dbReference type="PANTHER" id="PTHR19302:SF70">
    <property type="entry name" value="GAMMA-TUBULIN COMPLEX COMPONENT 6"/>
    <property type="match status" value="1"/>
</dbReference>
<dbReference type="InterPro" id="IPR040457">
    <property type="entry name" value="GCP_C"/>
</dbReference>
<evidence type="ECO:0000256" key="2">
    <source>
        <dbReference type="ARBA" id="ARBA00022490"/>
    </source>
</evidence>
<evidence type="ECO:0000256" key="1">
    <source>
        <dbReference type="ARBA" id="ARBA00010337"/>
    </source>
</evidence>
<comment type="similarity">
    <text evidence="1 5">Belongs to the TUBGCP family.</text>
</comment>
<keyword evidence="4 5" id="KW-0206">Cytoskeleton</keyword>